<comment type="caution">
    <text evidence="1">The sequence shown here is derived from an EMBL/GenBank/DDBJ whole genome shotgun (WGS) entry which is preliminary data.</text>
</comment>
<dbReference type="SUPFAM" id="SSF53067">
    <property type="entry name" value="Actin-like ATPase domain"/>
    <property type="match status" value="1"/>
</dbReference>
<dbReference type="AlphaFoldDB" id="A0A3S2UF15"/>
<evidence type="ECO:0000313" key="2">
    <source>
        <dbReference type="Proteomes" id="UP000288587"/>
    </source>
</evidence>
<dbReference type="OrthoDB" id="8557903at2"/>
<keyword evidence="2" id="KW-1185">Reference proteome</keyword>
<name>A0A3S2UF15_9BURK</name>
<sequence length="394" mass="41737">MPTLILPLPDGPPAEAWPWFLVDDTGHVLRHGDDAPAQLPPADRLVLVASPHAVTWLRTTLPAVAPKRWRTALPGLLEEQLLDDPDTLLLALPTGASAGSETWVACAALAPLQAAVNALEGAQRRVDAIAPSAWPTATDAPPQGHGVVRDGQTQVLWRDASGVSVLPLAGGFARARLGAQVAAAQWTAEPAAVAAVEQWLGHPVSVRPRPEWLTQALDAPWDLRQGDLAPRLRGVQVLQHWGHRLMQPAWRPLRWGVLALVAVQLVGLNALAWQQHRQEQARRQAAQAVMTQAFPGVPGGEVARLGPTLGALRAAAGVAGADDLEPLLAAAARHWPQGLGPVQALDFEAGRLTLAAPDWRDDLTPAFGQALAADGIQLQQDGSRLVLQAAGGLR</sequence>
<dbReference type="GO" id="GO:0009276">
    <property type="term" value="C:Gram-negative-bacterium-type cell wall"/>
    <property type="evidence" value="ECO:0007669"/>
    <property type="project" value="InterPro"/>
</dbReference>
<protein>
    <submittedName>
        <fullName evidence="1">General secretion pathway protein GspL</fullName>
    </submittedName>
</protein>
<dbReference type="GO" id="GO:0015627">
    <property type="term" value="C:type II protein secretion system complex"/>
    <property type="evidence" value="ECO:0007669"/>
    <property type="project" value="InterPro"/>
</dbReference>
<dbReference type="InterPro" id="IPR007812">
    <property type="entry name" value="T2SS_protein-GspL"/>
</dbReference>
<dbReference type="GO" id="GO:0015628">
    <property type="term" value="P:protein secretion by the type II secretion system"/>
    <property type="evidence" value="ECO:0007669"/>
    <property type="project" value="InterPro"/>
</dbReference>
<organism evidence="1 2">
    <name type="scientific">Inhella crocodyli</name>
    <dbReference type="NCBI Taxonomy" id="2499851"/>
    <lineage>
        <taxon>Bacteria</taxon>
        <taxon>Pseudomonadati</taxon>
        <taxon>Pseudomonadota</taxon>
        <taxon>Betaproteobacteria</taxon>
        <taxon>Burkholderiales</taxon>
        <taxon>Sphaerotilaceae</taxon>
        <taxon>Inhella</taxon>
    </lineage>
</organism>
<dbReference type="EMBL" id="SACM01000002">
    <property type="protein sequence ID" value="RVT86314.1"/>
    <property type="molecule type" value="Genomic_DNA"/>
</dbReference>
<dbReference type="NCBIfam" id="TIGR01709">
    <property type="entry name" value="typeII_sec_gspL"/>
    <property type="match status" value="1"/>
</dbReference>
<dbReference type="RefSeq" id="WP_127682810.1">
    <property type="nucleotide sequence ID" value="NZ_SACM01000002.1"/>
</dbReference>
<dbReference type="Gene3D" id="3.30.420.380">
    <property type="match status" value="1"/>
</dbReference>
<dbReference type="Proteomes" id="UP000288587">
    <property type="component" value="Unassembled WGS sequence"/>
</dbReference>
<gene>
    <name evidence="1" type="ORF">EOD73_09810</name>
</gene>
<evidence type="ECO:0000313" key="1">
    <source>
        <dbReference type="EMBL" id="RVT86314.1"/>
    </source>
</evidence>
<reference evidence="1 2" key="1">
    <citation type="submission" date="2019-01" db="EMBL/GenBank/DDBJ databases">
        <authorList>
            <person name="Chen W.-M."/>
        </authorList>
    </citation>
    <scope>NUCLEOTIDE SEQUENCE [LARGE SCALE GENOMIC DNA]</scope>
    <source>
        <strain evidence="1 2">CCP-18</strain>
    </source>
</reference>
<proteinExistence type="predicted"/>
<dbReference type="PIRSF" id="PIRSF015761">
    <property type="entry name" value="Protein_L"/>
    <property type="match status" value="1"/>
</dbReference>
<accession>A0A3S2UF15</accession>
<dbReference type="InterPro" id="IPR043129">
    <property type="entry name" value="ATPase_NBD"/>
</dbReference>